<evidence type="ECO:0008006" key="4">
    <source>
        <dbReference type="Google" id="ProtNLM"/>
    </source>
</evidence>
<gene>
    <name evidence="2" type="ORF">GKZ57_06520</name>
</gene>
<dbReference type="EMBL" id="WMBC01000004">
    <property type="protein sequence ID" value="MTD60934.1"/>
    <property type="molecule type" value="Genomic_DNA"/>
</dbReference>
<dbReference type="Proteomes" id="UP000437824">
    <property type="component" value="Unassembled WGS sequence"/>
</dbReference>
<feature type="signal peptide" evidence="1">
    <location>
        <begin position="1"/>
        <end position="24"/>
    </location>
</feature>
<evidence type="ECO:0000313" key="3">
    <source>
        <dbReference type="Proteomes" id="UP000437824"/>
    </source>
</evidence>
<reference evidence="2 3" key="1">
    <citation type="submission" date="2019-11" db="EMBL/GenBank/DDBJ databases">
        <title>Draft genome sequence of Blautia luti DSM 14534T, isolated from human stool.</title>
        <authorList>
            <person name="Ortiz R."/>
            <person name="Melis-Arcos F."/>
            <person name="Covarrubias P."/>
            <person name="Cardenas J.P."/>
            <person name="Perez-Donoso J."/>
            <person name="Almonacid D."/>
        </authorList>
    </citation>
    <scope>NUCLEOTIDE SEQUENCE [LARGE SCALE GENOMIC DNA]</scope>
    <source>
        <strain evidence="2 3">DSM 14534</strain>
    </source>
</reference>
<evidence type="ECO:0000313" key="2">
    <source>
        <dbReference type="EMBL" id="MTD60934.1"/>
    </source>
</evidence>
<keyword evidence="1" id="KW-0732">Signal</keyword>
<comment type="caution">
    <text evidence="2">The sequence shown here is derived from an EMBL/GenBank/DDBJ whole genome shotgun (WGS) entry which is preliminary data.</text>
</comment>
<dbReference type="Gene3D" id="2.30.30.40">
    <property type="entry name" value="SH3 Domains"/>
    <property type="match status" value="1"/>
</dbReference>
<proteinExistence type="predicted"/>
<name>A0A844GLN8_9FIRM</name>
<sequence length="320" mass="35587">MKEKRKVLTLLAAAALAVSVPGNSADVQASSNTFRVNVATGYLALRNDTSFDTSNEIGELYTGDLVEVADYTGATGYWYVYSPKYDRYGYVNNDYLDAVVSSSPSYSNSNWTVSVDKGYLALRSAKAFDSSNEIGQLYSGDTVCVSDSSDPSYWYVYSPKLNSYGYVNKDYLYGGSSGSSTGYFGETRTVHVDKGYLALRSMKAYDSSNELGELYTGDTVQLMDTSDSQYWYVYSPKYDLNGFVNKDYLTGGTAYATKTVHVSKGYLALRNAKAYDTSNEIGQLNTGDTVQLIDSNDSQYWYVYSPRLMNYGYVNKDYLY</sequence>
<accession>A0A844GLN8</accession>
<dbReference type="AlphaFoldDB" id="A0A844GLN8"/>
<protein>
    <recommendedName>
        <fullName evidence="4">SH3 domain protein</fullName>
    </recommendedName>
</protein>
<evidence type="ECO:0000256" key="1">
    <source>
        <dbReference type="SAM" id="SignalP"/>
    </source>
</evidence>
<feature type="chain" id="PRO_5038991909" description="SH3 domain protein" evidence="1">
    <location>
        <begin position="25"/>
        <end position="320"/>
    </location>
</feature>
<organism evidence="2 3">
    <name type="scientific">Blautia luti DSM 14534 = JCM 17040</name>
    <dbReference type="NCBI Taxonomy" id="649762"/>
    <lineage>
        <taxon>Bacteria</taxon>
        <taxon>Bacillati</taxon>
        <taxon>Bacillota</taxon>
        <taxon>Clostridia</taxon>
        <taxon>Lachnospirales</taxon>
        <taxon>Lachnospiraceae</taxon>
        <taxon>Blautia</taxon>
    </lineage>
</organism>